<organism evidence="3">
    <name type="scientific">Perkinsus marinus (strain ATCC 50983 / TXsc)</name>
    <dbReference type="NCBI Taxonomy" id="423536"/>
    <lineage>
        <taxon>Eukaryota</taxon>
        <taxon>Sar</taxon>
        <taxon>Alveolata</taxon>
        <taxon>Perkinsozoa</taxon>
        <taxon>Perkinsea</taxon>
        <taxon>Perkinsida</taxon>
        <taxon>Perkinsidae</taxon>
        <taxon>Perkinsus</taxon>
    </lineage>
</organism>
<dbReference type="AlphaFoldDB" id="C5L7M9"/>
<name>C5L7M9_PERM5</name>
<sequence length="82" mass="9144">MQPVGFEPESLPLVGYAAENGMSDMQLDKLQFNGIDSVETVDLHSGKEPAKAARKELVRQAEKLSARIDKIFKQIKEAEKSR</sequence>
<evidence type="ECO:0000313" key="2">
    <source>
        <dbReference type="EMBL" id="EER07491.1"/>
    </source>
</evidence>
<dbReference type="GeneID" id="9041464"/>
<dbReference type="OrthoDB" id="118154at2759"/>
<dbReference type="RefSeq" id="XP_002775675.1">
    <property type="nucleotide sequence ID" value="XM_002775629.1"/>
</dbReference>
<evidence type="ECO:0000313" key="3">
    <source>
        <dbReference type="Proteomes" id="UP000007800"/>
    </source>
</evidence>
<evidence type="ECO:0000256" key="1">
    <source>
        <dbReference type="SAM" id="Coils"/>
    </source>
</evidence>
<dbReference type="Proteomes" id="UP000007800">
    <property type="component" value="Unassembled WGS sequence"/>
</dbReference>
<feature type="coiled-coil region" evidence="1">
    <location>
        <begin position="54"/>
        <end position="81"/>
    </location>
</feature>
<dbReference type="InParanoid" id="C5L7M9"/>
<proteinExistence type="predicted"/>
<keyword evidence="1" id="KW-0175">Coiled coil</keyword>
<protein>
    <submittedName>
        <fullName evidence="2">Uncharacterized protein</fullName>
    </submittedName>
</protein>
<accession>C5L7M9</accession>
<gene>
    <name evidence="2" type="ORF">Pmar_PMAR020655</name>
</gene>
<keyword evidence="3" id="KW-1185">Reference proteome</keyword>
<dbReference type="EMBL" id="GG679899">
    <property type="protein sequence ID" value="EER07491.1"/>
    <property type="molecule type" value="Genomic_DNA"/>
</dbReference>
<reference evidence="2 3" key="1">
    <citation type="submission" date="2008-07" db="EMBL/GenBank/DDBJ databases">
        <authorList>
            <person name="El-Sayed N."/>
            <person name="Caler E."/>
            <person name="Inman J."/>
            <person name="Amedeo P."/>
            <person name="Hass B."/>
            <person name="Wortman J."/>
        </authorList>
    </citation>
    <scope>NUCLEOTIDE SEQUENCE [LARGE SCALE GENOMIC DNA]</scope>
    <source>
        <strain evidence="3">ATCC 50983 / TXsc</strain>
    </source>
</reference>